<proteinExistence type="predicted"/>
<dbReference type="PANTHER" id="PTHR43861">
    <property type="entry name" value="TRANS-ACONITATE 2-METHYLTRANSFERASE-RELATED"/>
    <property type="match status" value="1"/>
</dbReference>
<evidence type="ECO:0000313" key="4">
    <source>
        <dbReference type="EMBL" id="MBD1381821.1"/>
    </source>
</evidence>
<dbReference type="PANTHER" id="PTHR43861:SF1">
    <property type="entry name" value="TRANS-ACONITATE 2-METHYLTRANSFERASE"/>
    <property type="match status" value="1"/>
</dbReference>
<dbReference type="Pfam" id="PF13649">
    <property type="entry name" value="Methyltransf_25"/>
    <property type="match status" value="1"/>
</dbReference>
<comment type="caution">
    <text evidence="4">The sequence shown here is derived from an EMBL/GenBank/DDBJ whole genome shotgun (WGS) entry which is preliminary data.</text>
</comment>
<dbReference type="GO" id="GO:0032259">
    <property type="term" value="P:methylation"/>
    <property type="evidence" value="ECO:0007669"/>
    <property type="project" value="UniProtKB-KW"/>
</dbReference>
<gene>
    <name evidence="4" type="ORF">IC621_16440</name>
</gene>
<dbReference type="SUPFAM" id="SSF53335">
    <property type="entry name" value="S-adenosyl-L-methionine-dependent methyltransferases"/>
    <property type="match status" value="1"/>
</dbReference>
<dbReference type="InterPro" id="IPR029063">
    <property type="entry name" value="SAM-dependent_MTases_sf"/>
</dbReference>
<dbReference type="CDD" id="cd02440">
    <property type="entry name" value="AdoMet_MTases"/>
    <property type="match status" value="1"/>
</dbReference>
<keyword evidence="5" id="KW-1185">Reference proteome</keyword>
<dbReference type="Gene3D" id="3.40.50.150">
    <property type="entry name" value="Vaccinia Virus protein VP39"/>
    <property type="match status" value="1"/>
</dbReference>
<dbReference type="GO" id="GO:0008168">
    <property type="term" value="F:methyltransferase activity"/>
    <property type="evidence" value="ECO:0007669"/>
    <property type="project" value="UniProtKB-KW"/>
</dbReference>
<sequence length="256" mass="28998">MGSVNAWNADLYDGKLSFVSHFGKGVVELLQPQRGEKILDLGCGTGDLSYEISKSGAIVTGIDSSDEMIKKACEKYPQIPFIIDDGETFRTNEKYDAVFSNASLHWMKQAEKVIESVKQALYPGGRFVAEFGGKGNVQTVIRGITEVLSQEYGIHATKRNPWYFPSIGEYSTLLEKNGFKVSYAHHFDRPTPLTDGEKGLNHWLDSFADDFFPEFSKEEKMDIYRKIKNKIQPDLYKDGIWEADYKRIQIAAIKNK</sequence>
<dbReference type="EMBL" id="JACXAI010000022">
    <property type="protein sequence ID" value="MBD1381821.1"/>
    <property type="molecule type" value="Genomic_DNA"/>
</dbReference>
<dbReference type="Proteomes" id="UP000626844">
    <property type="component" value="Unassembled WGS sequence"/>
</dbReference>
<keyword evidence="1 4" id="KW-0489">Methyltransferase</keyword>
<dbReference type="InterPro" id="IPR041698">
    <property type="entry name" value="Methyltransf_25"/>
</dbReference>
<feature type="domain" description="Methyltransferase" evidence="3">
    <location>
        <begin position="38"/>
        <end position="125"/>
    </location>
</feature>
<evidence type="ECO:0000256" key="1">
    <source>
        <dbReference type="ARBA" id="ARBA00022603"/>
    </source>
</evidence>
<accession>A0A926NI88</accession>
<protein>
    <submittedName>
        <fullName evidence="4">Methyltransferase domain-containing protein</fullName>
    </submittedName>
</protein>
<evidence type="ECO:0000256" key="2">
    <source>
        <dbReference type="ARBA" id="ARBA00022679"/>
    </source>
</evidence>
<evidence type="ECO:0000259" key="3">
    <source>
        <dbReference type="Pfam" id="PF13649"/>
    </source>
</evidence>
<reference evidence="4" key="1">
    <citation type="submission" date="2020-09" db="EMBL/GenBank/DDBJ databases">
        <title>A novel bacterium of genus Bacillus, isolated from South China Sea.</title>
        <authorList>
            <person name="Huang H."/>
            <person name="Mo K."/>
            <person name="Hu Y."/>
        </authorList>
    </citation>
    <scope>NUCLEOTIDE SEQUENCE</scope>
    <source>
        <strain evidence="4">IB182487</strain>
    </source>
</reference>
<evidence type="ECO:0000313" key="5">
    <source>
        <dbReference type="Proteomes" id="UP000626844"/>
    </source>
</evidence>
<dbReference type="AlphaFoldDB" id="A0A926NI88"/>
<name>A0A926NI88_9BACI</name>
<keyword evidence="2" id="KW-0808">Transferase</keyword>
<dbReference type="RefSeq" id="WP_191159417.1">
    <property type="nucleotide sequence ID" value="NZ_JACXAI010000022.1"/>
</dbReference>
<organism evidence="4 5">
    <name type="scientific">Metabacillus arenae</name>
    <dbReference type="NCBI Taxonomy" id="2771434"/>
    <lineage>
        <taxon>Bacteria</taxon>
        <taxon>Bacillati</taxon>
        <taxon>Bacillota</taxon>
        <taxon>Bacilli</taxon>
        <taxon>Bacillales</taxon>
        <taxon>Bacillaceae</taxon>
        <taxon>Metabacillus</taxon>
    </lineage>
</organism>